<name>A0A0Q0UEW1_9CORY</name>
<comment type="subcellular location">
    <subcellularLocation>
        <location evidence="1">Membrane</location>
    </subcellularLocation>
</comment>
<organism evidence="10 11">
    <name type="scientific">Corynebacterium oculi</name>
    <dbReference type="NCBI Taxonomy" id="1544416"/>
    <lineage>
        <taxon>Bacteria</taxon>
        <taxon>Bacillati</taxon>
        <taxon>Actinomycetota</taxon>
        <taxon>Actinomycetes</taxon>
        <taxon>Mycobacteriales</taxon>
        <taxon>Corynebacteriaceae</taxon>
        <taxon>Corynebacterium</taxon>
    </lineage>
</organism>
<evidence type="ECO:0000313" key="10">
    <source>
        <dbReference type="EMBL" id="KQB85224.1"/>
    </source>
</evidence>
<reference evidence="10 11" key="1">
    <citation type="submission" date="2015-10" db="EMBL/GenBank/DDBJ databases">
        <title>Corynebacteirum lowii and Corynebacterium oculi species nova, derived from human clinical disease and and emended description of Corynebacterium mastiditis.</title>
        <authorList>
            <person name="Bernard K."/>
            <person name="Pacheco A.L."/>
            <person name="Mcdougall C."/>
            <person name="Burtx T."/>
            <person name="Weibe D."/>
            <person name="Tyler S."/>
            <person name="Olson A.B."/>
            <person name="Cnockaert M."/>
            <person name="Eguchi H."/>
            <person name="Kuwahara T."/>
            <person name="Nakayama-Imaohji H."/>
            <person name="Boudewijins M."/>
            <person name="Van Hoecke F."/>
            <person name="Bernier A.-M."/>
            <person name="Vandamme P."/>
        </authorList>
    </citation>
    <scope>NUCLEOTIDE SEQUENCE [LARGE SCALE GENOMIC DNA]</scope>
    <source>
        <strain evidence="10 11">NML 130210</strain>
    </source>
</reference>
<evidence type="ECO:0000256" key="2">
    <source>
        <dbReference type="ARBA" id="ARBA00022475"/>
    </source>
</evidence>
<dbReference type="PROSITE" id="PS51779">
    <property type="entry name" value="POTRA"/>
    <property type="match status" value="1"/>
</dbReference>
<accession>A0A0Q0UEW1</accession>
<evidence type="ECO:0000256" key="5">
    <source>
        <dbReference type="ARBA" id="ARBA00022989"/>
    </source>
</evidence>
<feature type="region of interest" description="Disordered" evidence="8">
    <location>
        <begin position="1"/>
        <end position="23"/>
    </location>
</feature>
<evidence type="ECO:0000256" key="4">
    <source>
        <dbReference type="ARBA" id="ARBA00022692"/>
    </source>
</evidence>
<dbReference type="GO" id="GO:0051301">
    <property type="term" value="P:cell division"/>
    <property type="evidence" value="ECO:0007669"/>
    <property type="project" value="UniProtKB-KW"/>
</dbReference>
<evidence type="ECO:0000256" key="6">
    <source>
        <dbReference type="ARBA" id="ARBA00023136"/>
    </source>
</evidence>
<dbReference type="RefSeq" id="WP_055121585.1">
    <property type="nucleotide sequence ID" value="NZ_LKST01000001.1"/>
</dbReference>
<dbReference type="GO" id="GO:0005886">
    <property type="term" value="C:plasma membrane"/>
    <property type="evidence" value="ECO:0007669"/>
    <property type="project" value="TreeGrafter"/>
</dbReference>
<evidence type="ECO:0000313" key="11">
    <source>
        <dbReference type="Proteomes" id="UP000050517"/>
    </source>
</evidence>
<dbReference type="InterPro" id="IPR005548">
    <property type="entry name" value="Cell_div_FtsQ/DivIB_C"/>
</dbReference>
<dbReference type="InterPro" id="IPR034746">
    <property type="entry name" value="POTRA"/>
</dbReference>
<keyword evidence="7" id="KW-0131">Cell cycle</keyword>
<sequence length="249" mass="27392">MASFPSFPWRRSRREQPEQPERSPRRITPRLLLIIAAALLVLIAGAAAVLWTQPVLKVGAVEITGTRHVPVEQVREVSGVTEGQNLVRVNESAAATEVARLDWVESVTVSRSLPSTVRIEVTEHTPVLFTREGDQALLIDAHGQAFAYGDPPEGTVEATGEGITGEAADPEMVRTLVEAVNAIDPGVRAQVASVSVPNQWEIEFRLADGRTVYWGSLEDYRDKALAMRTVLTREGQRWDVSNPRLVTVR</sequence>
<evidence type="ECO:0000259" key="9">
    <source>
        <dbReference type="PROSITE" id="PS51779"/>
    </source>
</evidence>
<evidence type="ECO:0000256" key="1">
    <source>
        <dbReference type="ARBA" id="ARBA00004370"/>
    </source>
</evidence>
<dbReference type="Gene3D" id="3.10.20.310">
    <property type="entry name" value="membrane protein fhac"/>
    <property type="match status" value="1"/>
</dbReference>
<comment type="caution">
    <text evidence="10">The sequence shown here is derived from an EMBL/GenBank/DDBJ whole genome shotgun (WGS) entry which is preliminary data.</text>
</comment>
<dbReference type="OrthoDB" id="9790760at2"/>
<dbReference type="EMBL" id="LKST01000001">
    <property type="protein sequence ID" value="KQB85224.1"/>
    <property type="molecule type" value="Genomic_DNA"/>
</dbReference>
<dbReference type="InterPro" id="IPR013685">
    <property type="entry name" value="POTRA_FtsQ_type"/>
</dbReference>
<keyword evidence="2" id="KW-1003">Cell membrane</keyword>
<evidence type="ECO:0000256" key="8">
    <source>
        <dbReference type="SAM" id="MobiDB-lite"/>
    </source>
</evidence>
<dbReference type="AlphaFoldDB" id="A0A0Q0UEW1"/>
<evidence type="ECO:0000256" key="7">
    <source>
        <dbReference type="ARBA" id="ARBA00023306"/>
    </source>
</evidence>
<feature type="domain" description="POTRA" evidence="9">
    <location>
        <begin position="56"/>
        <end position="124"/>
    </location>
</feature>
<dbReference type="InterPro" id="IPR050487">
    <property type="entry name" value="FtsQ_DivIB"/>
</dbReference>
<protein>
    <submittedName>
        <fullName evidence="10">Cell division protein FtsQ</fullName>
    </submittedName>
</protein>
<dbReference type="Pfam" id="PF03799">
    <property type="entry name" value="FtsQ_DivIB_C"/>
    <property type="match status" value="1"/>
</dbReference>
<dbReference type="Proteomes" id="UP000050517">
    <property type="component" value="Unassembled WGS sequence"/>
</dbReference>
<dbReference type="STRING" id="1544416.Cocul_00362"/>
<dbReference type="Pfam" id="PF08478">
    <property type="entry name" value="POTRA_1"/>
    <property type="match status" value="1"/>
</dbReference>
<feature type="compositionally biased region" description="Basic and acidic residues" evidence="8">
    <location>
        <begin position="14"/>
        <end position="23"/>
    </location>
</feature>
<keyword evidence="11" id="KW-1185">Reference proteome</keyword>
<dbReference type="PATRIC" id="fig|1544416.3.peg.365"/>
<dbReference type="PANTHER" id="PTHR37820">
    <property type="entry name" value="CELL DIVISION PROTEIN DIVIB"/>
    <property type="match status" value="1"/>
</dbReference>
<proteinExistence type="predicted"/>
<keyword evidence="5" id="KW-1133">Transmembrane helix</keyword>
<gene>
    <name evidence="10" type="primary">ftsQ</name>
    <name evidence="10" type="ORF">Cocul_00362</name>
</gene>
<dbReference type="PANTHER" id="PTHR37820:SF1">
    <property type="entry name" value="CELL DIVISION PROTEIN FTSQ"/>
    <property type="match status" value="1"/>
</dbReference>
<keyword evidence="3 10" id="KW-0132">Cell division</keyword>
<evidence type="ECO:0000256" key="3">
    <source>
        <dbReference type="ARBA" id="ARBA00022618"/>
    </source>
</evidence>
<keyword evidence="6" id="KW-0472">Membrane</keyword>
<keyword evidence="4" id="KW-0812">Transmembrane</keyword>